<evidence type="ECO:0000256" key="1">
    <source>
        <dbReference type="SAM" id="Phobius"/>
    </source>
</evidence>
<keyword evidence="1" id="KW-0812">Transmembrane</keyword>
<feature type="transmembrane region" description="Helical" evidence="1">
    <location>
        <begin position="56"/>
        <end position="77"/>
    </location>
</feature>
<reference evidence="2 3" key="1">
    <citation type="submission" date="2014-03" db="EMBL/GenBank/DDBJ databases">
        <title>Draft Genome Sequences of Four Burkholderia Strains.</title>
        <authorList>
            <person name="Liu X.Y."/>
            <person name="Li C.X."/>
            <person name="Xu J.H."/>
        </authorList>
    </citation>
    <scope>NUCLEOTIDE SEQUENCE [LARGE SCALE GENOMIC DNA]</scope>
    <source>
        <strain evidence="2 3">DSM 50014</strain>
    </source>
</reference>
<proteinExistence type="predicted"/>
<keyword evidence="1" id="KW-0472">Membrane</keyword>
<organism evidence="2 3">
    <name type="scientific">Caballeronia glathei</name>
    <dbReference type="NCBI Taxonomy" id="60547"/>
    <lineage>
        <taxon>Bacteria</taxon>
        <taxon>Pseudomonadati</taxon>
        <taxon>Pseudomonadota</taxon>
        <taxon>Betaproteobacteria</taxon>
        <taxon>Burkholderiales</taxon>
        <taxon>Burkholderiaceae</taxon>
        <taxon>Caballeronia</taxon>
    </lineage>
</organism>
<sequence length="118" mass="12457">MRKDTAKIGRQKSNTLRYGVSSLMSLGTLDSLVFPVAVIAAVGTAVMRARARRDGLAFALTVLFVVDSHLALGVMFWPHGSVCQHRGQGRGAGAIAEVSVLRGAWGPAVRALYTAGAY</sequence>
<dbReference type="EMBL" id="JFHC01000103">
    <property type="protein sequence ID" value="KDR38187.1"/>
    <property type="molecule type" value="Genomic_DNA"/>
</dbReference>
<gene>
    <name evidence="2" type="ORF">BG61_02965</name>
</gene>
<accession>A0A069PCJ0</accession>
<keyword evidence="1" id="KW-1133">Transmembrane helix</keyword>
<protein>
    <submittedName>
        <fullName evidence="2">Uncharacterized protein</fullName>
    </submittedName>
</protein>
<keyword evidence="3" id="KW-1185">Reference proteome</keyword>
<evidence type="ECO:0000313" key="3">
    <source>
        <dbReference type="Proteomes" id="UP000027466"/>
    </source>
</evidence>
<comment type="caution">
    <text evidence="2">The sequence shown here is derived from an EMBL/GenBank/DDBJ whole genome shotgun (WGS) entry which is preliminary data.</text>
</comment>
<dbReference type="Proteomes" id="UP000027466">
    <property type="component" value="Unassembled WGS sequence"/>
</dbReference>
<name>A0A069PCJ0_9BURK</name>
<evidence type="ECO:0000313" key="2">
    <source>
        <dbReference type="EMBL" id="KDR38187.1"/>
    </source>
</evidence>
<dbReference type="AlphaFoldDB" id="A0A069PCJ0"/>